<reference evidence="3 4" key="1">
    <citation type="submission" date="2012-06" db="EMBL/GenBank/DDBJ databases">
        <title>Draft Genome Sequence of Lactobacillus pasteurii CRBIP 24.76T.</title>
        <authorList>
            <person name="Cousin S."/>
            <person name="Bouchier C."/>
            <person name="Loux V."/>
            <person name="Ma L."/>
            <person name="Creno S."/>
            <person name="Bizet C."/>
            <person name="Clermont D."/>
        </authorList>
    </citation>
    <scope>NUCLEOTIDE SEQUENCE [LARGE SCALE GENOMIC DNA]</scope>
    <source>
        <strain evidence="4">CRBIP 24.76T</strain>
    </source>
</reference>
<sequence>MKKLFLLLGSFCLILTLFSHPALAASNDSQTEMRNFVRTTLAQNHMRGSVVVVKDGIPEQISYGWAWYGKRYGNGNSKVVYPTASLQKVITGAIIVQLINQYDGTSQQFSQYTKISRWYPNLKNADKITVGNLLTHTSGITARQTEVNRGYVYSEQGAIDWLVNHINNASSGMIGSYYYNNANFILLAGIISKLTGNSYAENVQTRIIQPLGLTHTYLYQNIPSTMTDAISYAYLGKNYQKPSYMKASLASQIPGAGNLFSTPMDYYKILLALTDGTILSKSDFYYLTHLKSKITNYSGGLYLEKNDQLKLAYGSFSAYHFANWFQMTSDNQNGLIMFLNQSGDNEPKVKAVGYQILNHIKANTFSSN</sequence>
<dbReference type="AlphaFoldDB" id="I7IYR0"/>
<feature type="chain" id="PRO_5003711014" evidence="1">
    <location>
        <begin position="25"/>
        <end position="368"/>
    </location>
</feature>
<dbReference type="EMBL" id="CAKD01000008">
    <property type="protein sequence ID" value="CCI84657.1"/>
    <property type="molecule type" value="Genomic_DNA"/>
</dbReference>
<keyword evidence="4" id="KW-1185">Reference proteome</keyword>
<dbReference type="SUPFAM" id="SSF56601">
    <property type="entry name" value="beta-lactamase/transpeptidase-like"/>
    <property type="match status" value="1"/>
</dbReference>
<proteinExistence type="predicted"/>
<evidence type="ECO:0000313" key="3">
    <source>
        <dbReference type="EMBL" id="CCI84657.1"/>
    </source>
</evidence>
<dbReference type="GO" id="GO:0008800">
    <property type="term" value="F:beta-lactamase activity"/>
    <property type="evidence" value="ECO:0007669"/>
    <property type="project" value="UniProtKB-EC"/>
</dbReference>
<evidence type="ECO:0000259" key="2">
    <source>
        <dbReference type="Pfam" id="PF00144"/>
    </source>
</evidence>
<dbReference type="InterPro" id="IPR050491">
    <property type="entry name" value="AmpC-like"/>
</dbReference>
<dbReference type="InterPro" id="IPR001466">
    <property type="entry name" value="Beta-lactam-related"/>
</dbReference>
<keyword evidence="1" id="KW-0732">Signal</keyword>
<comment type="caution">
    <text evidence="3">The sequence shown here is derived from an EMBL/GenBank/DDBJ whole genome shotgun (WGS) entry which is preliminary data.</text>
</comment>
<dbReference type="EC" id="3.5.2.6" evidence="3"/>
<dbReference type="Gene3D" id="3.40.710.10">
    <property type="entry name" value="DD-peptidase/beta-lactamase superfamily"/>
    <property type="match status" value="1"/>
</dbReference>
<dbReference type="STRING" id="1423790.BN53_00800"/>
<protein>
    <submittedName>
        <fullName evidence="3">Beta-lactamase</fullName>
        <ecNumber evidence="3">3.5.2.6</ecNumber>
    </submittedName>
</protein>
<dbReference type="RefSeq" id="WP_009559209.1">
    <property type="nucleotide sequence ID" value="NZ_AYZN01000007.1"/>
</dbReference>
<dbReference type="PANTHER" id="PTHR46825:SF9">
    <property type="entry name" value="BETA-LACTAMASE-RELATED DOMAIN-CONTAINING PROTEIN"/>
    <property type="match status" value="1"/>
</dbReference>
<keyword evidence="3" id="KW-0378">Hydrolase</keyword>
<dbReference type="InterPro" id="IPR012338">
    <property type="entry name" value="Beta-lactam/transpept-like"/>
</dbReference>
<dbReference type="eggNOG" id="COG1680">
    <property type="taxonomic scope" value="Bacteria"/>
</dbReference>
<dbReference type="Pfam" id="PF00144">
    <property type="entry name" value="Beta-lactamase"/>
    <property type="match status" value="1"/>
</dbReference>
<evidence type="ECO:0000313" key="4">
    <source>
        <dbReference type="Proteomes" id="UP000009311"/>
    </source>
</evidence>
<dbReference type="Proteomes" id="UP000009311">
    <property type="component" value="Unassembled WGS sequence"/>
</dbReference>
<feature type="signal peptide" evidence="1">
    <location>
        <begin position="1"/>
        <end position="24"/>
    </location>
</feature>
<accession>I7IYR0</accession>
<gene>
    <name evidence="3" type="ORF">BN53_00800</name>
</gene>
<evidence type="ECO:0000256" key="1">
    <source>
        <dbReference type="SAM" id="SignalP"/>
    </source>
</evidence>
<dbReference type="PANTHER" id="PTHR46825">
    <property type="entry name" value="D-ALANYL-D-ALANINE-CARBOXYPEPTIDASE/ENDOPEPTIDASE AMPH"/>
    <property type="match status" value="1"/>
</dbReference>
<feature type="domain" description="Beta-lactamase-related" evidence="2">
    <location>
        <begin position="34"/>
        <end position="349"/>
    </location>
</feature>
<name>I7IYR0_9LACO</name>
<organism evidence="3 4">
    <name type="scientific">Lactobacillus pasteurii DSM 23907 = CRBIP 24.76</name>
    <dbReference type="NCBI Taxonomy" id="1423790"/>
    <lineage>
        <taxon>Bacteria</taxon>
        <taxon>Bacillati</taxon>
        <taxon>Bacillota</taxon>
        <taxon>Bacilli</taxon>
        <taxon>Lactobacillales</taxon>
        <taxon>Lactobacillaceae</taxon>
        <taxon>Lactobacillus</taxon>
    </lineage>
</organism>